<dbReference type="EMBL" id="NRGP01000008">
    <property type="protein sequence ID" value="PCC47339.1"/>
    <property type="molecule type" value="Genomic_DNA"/>
</dbReference>
<evidence type="ECO:0000313" key="3">
    <source>
        <dbReference type="Proteomes" id="UP000217564"/>
    </source>
</evidence>
<reference evidence="2 3" key="1">
    <citation type="journal article" date="2017" name="Elife">
        <title>Extensive horizontal gene transfer in cheese-associated bacteria.</title>
        <authorList>
            <person name="Bonham K.S."/>
            <person name="Wolfe B.E."/>
            <person name="Dutton R.J."/>
        </authorList>
    </citation>
    <scope>NUCLEOTIDE SEQUENCE [LARGE SCALE GENOMIC DNA]</scope>
    <source>
        <strain evidence="2 3">947_7</strain>
    </source>
</reference>
<name>A0A2A3Z764_BREAU</name>
<sequence>MTGRWPIHPRPIPGEALTSWLHRIADEYGITVDDLVFDIGYCLDRDKDLDLSPPEGLAEALATRTGVSSDRIHGMSISGYTPWLLDDIESGSDTFTTYIRQLSVLLPERNRRRRTVSSWRAWVPTTGVRHHRACPQCVRDSTSPHPYLVVWLLPLMLSCPFHHCWLEHHDGPPGDYYAWREQSSGPEPHKVPPAIRRMDDRTWQALTAGAVDLPRHRIHAGMWFRLLRTVVDELGATMSECGAAQRLTREVWQRAGYPVRAGQVMWRPFETQTLQKQMRTLEAAAIAMRVLESGHLTGLGRDAALFLPEPDTSFDPGKPLATTGCPKSLNEALHDAVEDAKQNPDSARQLFNLMVLYRSDDDDHVRRVRNNFAELGIPLEFLSH</sequence>
<dbReference type="Proteomes" id="UP000217564">
    <property type="component" value="Unassembled WGS sequence"/>
</dbReference>
<evidence type="ECO:0000313" key="2">
    <source>
        <dbReference type="EMBL" id="PCC47339.1"/>
    </source>
</evidence>
<feature type="domain" description="TniQ" evidence="1">
    <location>
        <begin position="6"/>
        <end position="166"/>
    </location>
</feature>
<accession>A0A2A3Z764</accession>
<dbReference type="RefSeq" id="WP_096161902.1">
    <property type="nucleotide sequence ID" value="NZ_NRGP01000008.1"/>
</dbReference>
<proteinExistence type="predicted"/>
<comment type="caution">
    <text evidence="2">The sequence shown here is derived from an EMBL/GenBank/DDBJ whole genome shotgun (WGS) entry which is preliminary data.</text>
</comment>
<dbReference type="AlphaFoldDB" id="A0A2A3Z764"/>
<dbReference type="Pfam" id="PF06527">
    <property type="entry name" value="TniQ"/>
    <property type="match status" value="1"/>
</dbReference>
<protein>
    <recommendedName>
        <fullName evidence="1">TniQ domain-containing protein</fullName>
    </recommendedName>
</protein>
<dbReference type="InterPro" id="IPR009492">
    <property type="entry name" value="TniQ"/>
</dbReference>
<gene>
    <name evidence="2" type="ORF">CIK64_05525</name>
</gene>
<evidence type="ECO:0000259" key="1">
    <source>
        <dbReference type="Pfam" id="PF06527"/>
    </source>
</evidence>
<organism evidence="2 3">
    <name type="scientific">Brevibacterium aurantiacum</name>
    <dbReference type="NCBI Taxonomy" id="273384"/>
    <lineage>
        <taxon>Bacteria</taxon>
        <taxon>Bacillati</taxon>
        <taxon>Actinomycetota</taxon>
        <taxon>Actinomycetes</taxon>
        <taxon>Micrococcales</taxon>
        <taxon>Brevibacteriaceae</taxon>
        <taxon>Brevibacterium</taxon>
    </lineage>
</organism>